<dbReference type="EMBL" id="RCSS01000089">
    <property type="protein sequence ID" value="RVD93077.1"/>
    <property type="molecule type" value="Genomic_DNA"/>
</dbReference>
<dbReference type="VEuPathDB" id="MicrosporidiaDB:TUBRATIS_003860"/>
<reference evidence="2 3" key="1">
    <citation type="submission" date="2018-10" db="EMBL/GenBank/DDBJ databases">
        <title>Draft genome sequence of the microsporidian Tubulinosema ratisbonensis.</title>
        <authorList>
            <person name="Polonais V."/>
            <person name="Peyretaillade E."/>
            <person name="Niehus S."/>
            <person name="Wawrzyniak I."/>
            <person name="Franchet A."/>
            <person name="Gaspin C."/>
            <person name="Reichstadt M."/>
            <person name="Belser C."/>
            <person name="Labadie K."/>
            <person name="Delbac F."/>
            <person name="Ferrandon D."/>
        </authorList>
    </citation>
    <scope>NUCLEOTIDE SEQUENCE [LARGE SCALE GENOMIC DNA]</scope>
    <source>
        <strain evidence="2 3">Franzen</strain>
    </source>
</reference>
<keyword evidence="3" id="KW-1185">Reference proteome</keyword>
<comment type="caution">
    <text evidence="2">The sequence shown here is derived from an EMBL/GenBank/DDBJ whole genome shotgun (WGS) entry which is preliminary data.</text>
</comment>
<sequence length="103" mass="11937">MKLVKRLTVTLQFEVLLVMIGLVIIMVYHFKGSVKKSKRENRIKMLRQDSELGQNSEMNDFYDEVGNIDNDNELNNNEGSVGELTYNFDYQNKSNPSKGIFKL</sequence>
<dbReference type="AlphaFoldDB" id="A0A437APY8"/>
<evidence type="ECO:0000256" key="1">
    <source>
        <dbReference type="SAM" id="Phobius"/>
    </source>
</evidence>
<organism evidence="2 3">
    <name type="scientific">Tubulinosema ratisbonensis</name>
    <dbReference type="NCBI Taxonomy" id="291195"/>
    <lineage>
        <taxon>Eukaryota</taxon>
        <taxon>Fungi</taxon>
        <taxon>Fungi incertae sedis</taxon>
        <taxon>Microsporidia</taxon>
        <taxon>Tubulinosematoidea</taxon>
        <taxon>Tubulinosematidae</taxon>
        <taxon>Tubulinosema</taxon>
    </lineage>
</organism>
<proteinExistence type="predicted"/>
<evidence type="ECO:0000313" key="3">
    <source>
        <dbReference type="Proteomes" id="UP000282876"/>
    </source>
</evidence>
<keyword evidence="1" id="KW-0812">Transmembrane</keyword>
<keyword evidence="1" id="KW-1133">Transmembrane helix</keyword>
<keyword evidence="1" id="KW-0472">Membrane</keyword>
<name>A0A437APY8_9MICR</name>
<protein>
    <submittedName>
        <fullName evidence="2">Uncharacterized protein</fullName>
    </submittedName>
</protein>
<evidence type="ECO:0000313" key="2">
    <source>
        <dbReference type="EMBL" id="RVD93077.1"/>
    </source>
</evidence>
<accession>A0A437APY8</accession>
<dbReference type="Proteomes" id="UP000282876">
    <property type="component" value="Unassembled WGS sequence"/>
</dbReference>
<feature type="transmembrane region" description="Helical" evidence="1">
    <location>
        <begin position="12"/>
        <end position="30"/>
    </location>
</feature>
<gene>
    <name evidence="2" type="ORF">TUBRATIS_003860</name>
</gene>